<evidence type="ECO:0000313" key="3">
    <source>
        <dbReference type="Proteomes" id="UP001189429"/>
    </source>
</evidence>
<comment type="caution">
    <text evidence="2">The sequence shown here is derived from an EMBL/GenBank/DDBJ whole genome shotgun (WGS) entry which is preliminary data.</text>
</comment>
<sequence>MPTSAPAGNVVEAQKADRQALKNQMKTLLGSVDGSIMLDRFWEKFDAGPLHLQWFLDEACTKPSIVPSPHNRPISETVVEEYKCRILNSGLSTGTRAFACTYNHLSQAFYRAHEEQPNNIFVQAALKNGLKCRMINEEAPDFSLSWICDFHNHYHGGSKPTFWQAIHKALAWESRWHAYCHKWGIVATGNPSYELQYEEFVTEIIDGEKDSPIKMVSWRHFVNTKSVAHKWENFGVFEAFEKWCIKHVNFLNDDLNSFQAINVLHAWTLKVVGVLGKFYSKEIVGAMLLEGLKLCVPMPERKDGQKLRDMQRKLPWLFKQLGQHTLNMFDLLNTPIAGTTAGRKVASARSQADNGEPALPAGVVCLAEELVAIVTPLTGNAAVGRPATVLDDVIHAVEHSLGKDHDEKVAWRTRCEAYSIFLQFCFAEEVSMNGKAFKIYSKLREDLQSMVSLATRRATGTFGTTDCDNKSSEDDPDAVAQRILDICLKPVEITIGDDIEHEDDVSSADAERMFEAQEIEIRTFLNENANTHPTLQKNCSDMARELSMLGYEMDIQYACVAIGNVMDKYLPCKMIESVAAISVIASRLGRVPAFAEAVFPNAESLESFISTRVMYTLHGVKTLAEFGKLKADDQANPMLKLLQQHFIIKKDALSMLPMRLLCGIEASASSTNWPSDWVGIWQHVFKLETEEALTEYCQDFVNGKSAAKRPESSGAGAVDAAEAEAEAKDDGTTAAAGDCDTLAPNPDQQQPPAAEQAEQTQTQTVASKKVYFKMSDVHNFSKMGASPNDSEDAKQLKIANVDGLLIKSIETSLNHYLWVRYRTHGCMYGKSAYVTSGPKVEEIFTPIEPDGPCTGFQSLIFDVDAEKKANTLYFVVPHSDGLGDGVKQCSIMYAGTVSTTMKDASSFLLATVFGVNFYLNHPGGSMVAADFPAFAWHVKAEAKADKATLYNVSDEVEVYMDVDGYLFDDREE</sequence>
<organism evidence="2 3">
    <name type="scientific">Prorocentrum cordatum</name>
    <dbReference type="NCBI Taxonomy" id="2364126"/>
    <lineage>
        <taxon>Eukaryota</taxon>
        <taxon>Sar</taxon>
        <taxon>Alveolata</taxon>
        <taxon>Dinophyceae</taxon>
        <taxon>Prorocentrales</taxon>
        <taxon>Prorocentraceae</taxon>
        <taxon>Prorocentrum</taxon>
    </lineage>
</organism>
<feature type="region of interest" description="Disordered" evidence="1">
    <location>
        <begin position="705"/>
        <end position="762"/>
    </location>
</feature>
<proteinExistence type="predicted"/>
<gene>
    <name evidence="2" type="ORF">PCOR1329_LOCUS6362</name>
</gene>
<protein>
    <submittedName>
        <fullName evidence="2">Uncharacterized protein</fullName>
    </submittedName>
</protein>
<reference evidence="2" key="1">
    <citation type="submission" date="2023-10" db="EMBL/GenBank/DDBJ databases">
        <authorList>
            <person name="Chen Y."/>
            <person name="Shah S."/>
            <person name="Dougan E. K."/>
            <person name="Thang M."/>
            <person name="Chan C."/>
        </authorList>
    </citation>
    <scope>NUCLEOTIDE SEQUENCE [LARGE SCALE GENOMIC DNA]</scope>
</reference>
<keyword evidence="3" id="KW-1185">Reference proteome</keyword>
<feature type="compositionally biased region" description="Low complexity" evidence="1">
    <location>
        <begin position="732"/>
        <end position="762"/>
    </location>
</feature>
<dbReference type="EMBL" id="CAUYUJ010001703">
    <property type="protein sequence ID" value="CAK0797210.1"/>
    <property type="molecule type" value="Genomic_DNA"/>
</dbReference>
<name>A0ABN9PVC8_9DINO</name>
<dbReference type="Proteomes" id="UP001189429">
    <property type="component" value="Unassembled WGS sequence"/>
</dbReference>
<accession>A0ABN9PVC8</accession>
<feature type="non-terminal residue" evidence="2">
    <location>
        <position position="972"/>
    </location>
</feature>
<evidence type="ECO:0000313" key="2">
    <source>
        <dbReference type="EMBL" id="CAK0797210.1"/>
    </source>
</evidence>
<evidence type="ECO:0000256" key="1">
    <source>
        <dbReference type="SAM" id="MobiDB-lite"/>
    </source>
</evidence>